<reference evidence="2" key="1">
    <citation type="journal article" date="2014" name="Front. Microbiol.">
        <title>High frequency of phylogenetically diverse reductive dehalogenase-homologous genes in deep subseafloor sedimentary metagenomes.</title>
        <authorList>
            <person name="Kawai M."/>
            <person name="Futagami T."/>
            <person name="Toyoda A."/>
            <person name="Takaki Y."/>
            <person name="Nishi S."/>
            <person name="Hori S."/>
            <person name="Arai W."/>
            <person name="Tsubouchi T."/>
            <person name="Morono Y."/>
            <person name="Uchiyama I."/>
            <person name="Ito T."/>
            <person name="Fujiyama A."/>
            <person name="Inagaki F."/>
            <person name="Takami H."/>
        </authorList>
    </citation>
    <scope>NUCLEOTIDE SEQUENCE</scope>
    <source>
        <strain evidence="2">Expedition CK06-06</strain>
    </source>
</reference>
<organism evidence="2">
    <name type="scientific">marine sediment metagenome</name>
    <dbReference type="NCBI Taxonomy" id="412755"/>
    <lineage>
        <taxon>unclassified sequences</taxon>
        <taxon>metagenomes</taxon>
        <taxon>ecological metagenomes</taxon>
    </lineage>
</organism>
<protein>
    <recommendedName>
        <fullName evidence="1">DUF559 domain-containing protein</fullName>
    </recommendedName>
</protein>
<name>X1GAQ8_9ZZZZ</name>
<accession>X1GAQ8</accession>
<evidence type="ECO:0000313" key="2">
    <source>
        <dbReference type="EMBL" id="GAH41915.1"/>
    </source>
</evidence>
<comment type="caution">
    <text evidence="2">The sequence shown here is derived from an EMBL/GenBank/DDBJ whole genome shotgun (WGS) entry which is preliminary data.</text>
</comment>
<proteinExistence type="predicted"/>
<sequence>VVEIDGEQHKQHADADAERDKALQECGYGVIRVQANEV</sequence>
<dbReference type="InterPro" id="IPR007569">
    <property type="entry name" value="DUF559"/>
</dbReference>
<evidence type="ECO:0000259" key="1">
    <source>
        <dbReference type="Pfam" id="PF04480"/>
    </source>
</evidence>
<dbReference type="EMBL" id="BARU01007147">
    <property type="protein sequence ID" value="GAH41915.1"/>
    <property type="molecule type" value="Genomic_DNA"/>
</dbReference>
<feature type="domain" description="DUF559" evidence="1">
    <location>
        <begin position="1"/>
        <end position="38"/>
    </location>
</feature>
<dbReference type="AlphaFoldDB" id="X1GAQ8"/>
<feature type="non-terminal residue" evidence="2">
    <location>
        <position position="1"/>
    </location>
</feature>
<dbReference type="Pfam" id="PF04480">
    <property type="entry name" value="DUF559"/>
    <property type="match status" value="1"/>
</dbReference>
<gene>
    <name evidence="2" type="ORF">S03H2_14089</name>
</gene>